<dbReference type="OrthoDB" id="1000712at2759"/>
<dbReference type="AlphaFoldDB" id="A0A9W7IHZ7"/>
<sequence length="74" mass="8556">MASTSGPSMYKSQSITKPPFFNGDNYHYWKNRIPLFINSNGYTTWDVVEDGPIIPMKRDEEGRLVPKKKVEMSE</sequence>
<dbReference type="EMBL" id="BSYR01000027">
    <property type="protein sequence ID" value="GMI95653.1"/>
    <property type="molecule type" value="Genomic_DNA"/>
</dbReference>
<evidence type="ECO:0000313" key="2">
    <source>
        <dbReference type="Proteomes" id="UP001165190"/>
    </source>
</evidence>
<name>A0A9W7IHZ7_HIBTR</name>
<gene>
    <name evidence="1" type="ORF">HRI_003234600</name>
</gene>
<keyword evidence="2" id="KW-1185">Reference proteome</keyword>
<proteinExistence type="predicted"/>
<comment type="caution">
    <text evidence="1">The sequence shown here is derived from an EMBL/GenBank/DDBJ whole genome shotgun (WGS) entry which is preliminary data.</text>
</comment>
<dbReference type="Proteomes" id="UP001165190">
    <property type="component" value="Unassembled WGS sequence"/>
</dbReference>
<organism evidence="1 2">
    <name type="scientific">Hibiscus trionum</name>
    <name type="common">Flower of an hour</name>
    <dbReference type="NCBI Taxonomy" id="183268"/>
    <lineage>
        <taxon>Eukaryota</taxon>
        <taxon>Viridiplantae</taxon>
        <taxon>Streptophyta</taxon>
        <taxon>Embryophyta</taxon>
        <taxon>Tracheophyta</taxon>
        <taxon>Spermatophyta</taxon>
        <taxon>Magnoliopsida</taxon>
        <taxon>eudicotyledons</taxon>
        <taxon>Gunneridae</taxon>
        <taxon>Pentapetalae</taxon>
        <taxon>rosids</taxon>
        <taxon>malvids</taxon>
        <taxon>Malvales</taxon>
        <taxon>Malvaceae</taxon>
        <taxon>Malvoideae</taxon>
        <taxon>Hibiscus</taxon>
    </lineage>
</organism>
<evidence type="ECO:0000313" key="1">
    <source>
        <dbReference type="EMBL" id="GMI95653.1"/>
    </source>
</evidence>
<protein>
    <submittedName>
        <fullName evidence="1">Uncharacterized protein</fullName>
    </submittedName>
</protein>
<accession>A0A9W7IHZ7</accession>
<reference evidence="1" key="1">
    <citation type="submission" date="2023-05" db="EMBL/GenBank/DDBJ databases">
        <title>Genome and transcriptome analyses reveal genes involved in the formation of fine ridges on petal epidermal cells in Hibiscus trionum.</title>
        <authorList>
            <person name="Koshimizu S."/>
            <person name="Masuda S."/>
            <person name="Ishii T."/>
            <person name="Shirasu K."/>
            <person name="Hoshino A."/>
            <person name="Arita M."/>
        </authorList>
    </citation>
    <scope>NUCLEOTIDE SEQUENCE</scope>
    <source>
        <strain evidence="1">Hamamatsu line</strain>
    </source>
</reference>